<reference evidence="5 8" key="1">
    <citation type="journal article" date="2002" name="J. Bacteriol.">
        <title>Genome sequence of Yersinia pestis KIM.</title>
        <authorList>
            <person name="Deng W."/>
            <person name="Burland V."/>
            <person name="Plunkett G.III."/>
            <person name="Boutin A."/>
            <person name="Mayhew G.F."/>
            <person name="Liss P."/>
            <person name="Perna N.T."/>
            <person name="Rose D.J."/>
            <person name="Mau B."/>
            <person name="Zhou S."/>
            <person name="Schwartz D.C."/>
            <person name="Fetherston J.D."/>
            <person name="Lindler L.E."/>
            <person name="Brubaker R.R."/>
            <person name="Plana G.V."/>
            <person name="Straley S.C."/>
            <person name="McDonough K.A."/>
            <person name="Nilles M.L."/>
            <person name="Matson J.S."/>
            <person name="Blattner F.R."/>
            <person name="Perry R.D."/>
        </authorList>
    </citation>
    <scope>NUCLEOTIDE SEQUENCE [LARGE SCALE GENOMIC DNA]</scope>
    <source>
        <strain evidence="5">KIM</strain>
        <strain evidence="8">KIM10+ / Biovar Mediaevalis</strain>
    </source>
</reference>
<dbReference type="InterPro" id="IPR006665">
    <property type="entry name" value="OmpA-like"/>
</dbReference>
<accession>Q8CKD8</accession>
<dbReference type="SUPFAM" id="SSF103088">
    <property type="entry name" value="OmpA-like"/>
    <property type="match status" value="1"/>
</dbReference>
<feature type="transmembrane region" description="Helical" evidence="3">
    <location>
        <begin position="328"/>
        <end position="347"/>
    </location>
</feature>
<reference evidence="6" key="4">
    <citation type="submission" date="2016-05" db="EMBL/GenBank/DDBJ databases">
        <title>Reannotation of Yersinia pestis strain 91001 based on omics data.</title>
        <authorList>
            <person name="Yiqing M."/>
        </authorList>
    </citation>
    <scope>NUCLEOTIDE SEQUENCE</scope>
    <source>
        <strain evidence="6">91001</strain>
    </source>
</reference>
<dbReference type="GO" id="GO:0016020">
    <property type="term" value="C:membrane"/>
    <property type="evidence" value="ECO:0007669"/>
    <property type="project" value="UniProtKB-UniRule"/>
</dbReference>
<dbReference type="EnsemblBacteria" id="AAS63813">
    <property type="protein sequence ID" value="AAS63813"/>
    <property type="gene ID" value="YP_3665"/>
</dbReference>
<organism evidence="5 8">
    <name type="scientific">Yersinia pestis</name>
    <dbReference type="NCBI Taxonomy" id="632"/>
    <lineage>
        <taxon>Bacteria</taxon>
        <taxon>Pseudomonadati</taxon>
        <taxon>Pseudomonadota</taxon>
        <taxon>Gammaproteobacteria</taxon>
        <taxon>Enterobacterales</taxon>
        <taxon>Yersiniaceae</taxon>
        <taxon>Yersinia</taxon>
    </lineage>
</organism>
<name>Q8CKD8_YERPE</name>
<dbReference type="NCBIfam" id="NF005445">
    <property type="entry name" value="PRK07034.1"/>
    <property type="match status" value="1"/>
</dbReference>
<evidence type="ECO:0000259" key="4">
    <source>
        <dbReference type="PROSITE" id="PS51123"/>
    </source>
</evidence>
<dbReference type="NCBIfam" id="NF038228">
    <property type="entry name" value="IcmH_DotU_IVB"/>
    <property type="match status" value="1"/>
</dbReference>
<evidence type="ECO:0000313" key="6">
    <source>
        <dbReference type="EMBL" id="AAS63813.1"/>
    </source>
</evidence>
<dbReference type="InterPro" id="IPR017732">
    <property type="entry name" value="T4/T6SS_DotU"/>
</dbReference>
<feature type="domain" description="OmpA-like" evidence="4">
    <location>
        <begin position="395"/>
        <end position="520"/>
    </location>
</feature>
<evidence type="ECO:0000256" key="1">
    <source>
        <dbReference type="PROSITE-ProRule" id="PRU00473"/>
    </source>
</evidence>
<dbReference type="PANTHER" id="PTHR30329">
    <property type="entry name" value="STATOR ELEMENT OF FLAGELLAR MOTOR COMPLEX"/>
    <property type="match status" value="1"/>
</dbReference>
<evidence type="ECO:0000313" key="5">
    <source>
        <dbReference type="EMBL" id="AAM87207.1"/>
    </source>
</evidence>
<protein>
    <recommendedName>
        <fullName evidence="4">OmpA-like domain-containing protein</fullName>
    </recommendedName>
</protein>
<dbReference type="DNASU" id="1148606"/>
<dbReference type="AlphaFoldDB" id="Q8CKD8"/>
<feature type="compositionally biased region" description="Low complexity" evidence="2">
    <location>
        <begin position="96"/>
        <end position="123"/>
    </location>
</feature>
<dbReference type="IntAct" id="Q8CKD8">
    <property type="interactions" value="2"/>
</dbReference>
<keyword evidence="3" id="KW-1133">Transmembrane helix</keyword>
<dbReference type="Gene3D" id="3.30.1330.60">
    <property type="entry name" value="OmpA-like domain"/>
    <property type="match status" value="1"/>
</dbReference>
<keyword evidence="1 3" id="KW-0472">Membrane</keyword>
<evidence type="ECO:0000256" key="2">
    <source>
        <dbReference type="SAM" id="MobiDB-lite"/>
    </source>
</evidence>
<dbReference type="PANTHER" id="PTHR30329:SF20">
    <property type="entry name" value="EXPORTED PROTEIN"/>
    <property type="match status" value="1"/>
</dbReference>
<accession>Q74Q47</accession>
<evidence type="ECO:0000256" key="3">
    <source>
        <dbReference type="SAM" id="Phobius"/>
    </source>
</evidence>
<dbReference type="InterPro" id="IPR050330">
    <property type="entry name" value="Bact_OuterMem_StrucFunc"/>
</dbReference>
<dbReference type="EMBL" id="AE017042">
    <property type="protein sequence ID" value="AAS63813.1"/>
    <property type="molecule type" value="Genomic_DNA"/>
</dbReference>
<dbReference type="InterPro" id="IPR036737">
    <property type="entry name" value="OmpA-like_sf"/>
</dbReference>
<dbReference type="KEGG" id="ypk:y3659"/>
<evidence type="ECO:0000313" key="8">
    <source>
        <dbReference type="Proteomes" id="UP000002490"/>
    </source>
</evidence>
<feature type="compositionally biased region" description="Polar residues" evidence="2">
    <location>
        <begin position="56"/>
        <end position="65"/>
    </location>
</feature>
<dbReference type="CDD" id="cd07185">
    <property type="entry name" value="OmpA_C-like"/>
    <property type="match status" value="1"/>
</dbReference>
<dbReference type="Pfam" id="PF00691">
    <property type="entry name" value="OmpA"/>
    <property type="match status" value="1"/>
</dbReference>
<keyword evidence="3" id="KW-0812">Transmembrane</keyword>
<dbReference type="PROSITE" id="PS51123">
    <property type="entry name" value="OMPA_2"/>
    <property type="match status" value="1"/>
</dbReference>
<dbReference type="Gene3D" id="1.25.40.590">
    <property type="entry name" value="Type IV / VI secretion system, DotU"/>
    <property type="match status" value="1"/>
</dbReference>
<dbReference type="KEGG" id="ypm:YP_3665"/>
<reference evidence="6" key="2">
    <citation type="submission" date="2003-04" db="EMBL/GenBank/DDBJ databases">
        <authorList>
            <person name="Song Y."/>
            <person name="Tong Z."/>
            <person name="Wang L."/>
            <person name="Han Y."/>
            <person name="Zhang J."/>
            <person name="Pei D."/>
            <person name="Wang J."/>
            <person name="Zhou D."/>
            <person name="Han Y."/>
            <person name="Pang X."/>
            <person name="Zhai J."/>
            <person name="Chen F."/>
            <person name="Qin H."/>
            <person name="Wang J."/>
            <person name="Li S."/>
            <person name="Guo Z."/>
            <person name="Ye C."/>
            <person name="Du Z."/>
            <person name="Lin W."/>
            <person name="Wang J."/>
            <person name="Yu J."/>
            <person name="Yang H."/>
            <person name="Wang J."/>
            <person name="Huang P."/>
            <person name="Yang R."/>
        </authorList>
    </citation>
    <scope>NUCLEOTIDE SEQUENCE</scope>
    <source>
        <strain evidence="6">91001</strain>
    </source>
</reference>
<sequence length="545" mass="61272">MGLATRKARMNEFERQIRAAISAARNGAKHAEQSLTTPMWQAKSTVASLGGIVPRSGSSSTSQAENYKEGLADQAASGNNMARTSAPPVTLYQQQPNANDSYPNGNNNNPNGDNNNPNGSNNNIARVQRMPHGISRGLYERPGMLLGAWDNAYIAAAMPLLLLVENIRSWPTRNAAEVRPPIVRELQYFQQHLQKKNYPQEDINHLSYLLCTYIDGIFNGLQTPDSYNQSLLVEFHRDAWGGEDCFEHLRVYMNSPKQYREVLEFYDLIMCLGFDGKYQMIEHGAVLLMDLRSRLHTQLYGQDATQSLAIAQAVKGSPRRQYIKALKIFTYGFALCLCAYGVTAWYLHQQSQQIRSNILTWVLPEPRKINIMETLPNPLSNILNEGWLEVRKDPRGWLLIFTSDGAFRTGEATLSEEFINKKNIERLGLALAPWPGDIEVIGHTDNKPFRSTSGNNNLKLSAARASVVADKLRESTQINETHQREISAIGRGESDPLADNATEEGRKRNRRVDILWKIGQRDADKAMKQFLENPTPEVQGTNTQQ</sequence>
<dbReference type="EMBL" id="AE009952">
    <property type="protein sequence ID" value="AAM87207.1"/>
    <property type="molecule type" value="Genomic_DNA"/>
</dbReference>
<dbReference type="InterPro" id="IPR038522">
    <property type="entry name" value="T4/T6SS_DotU_sf"/>
</dbReference>
<dbReference type="Pfam" id="PF09850">
    <property type="entry name" value="DotU"/>
    <property type="match status" value="1"/>
</dbReference>
<dbReference type="NCBIfam" id="TIGR03349">
    <property type="entry name" value="IV_VI_DotU"/>
    <property type="match status" value="1"/>
</dbReference>
<dbReference type="Proteomes" id="UP000002490">
    <property type="component" value="Chromosome"/>
</dbReference>
<dbReference type="Proteomes" id="UP000001019">
    <property type="component" value="Chromosome"/>
</dbReference>
<reference evidence="7" key="3">
    <citation type="journal article" date="2004" name="DNA Res.">
        <title>Complete genome sequence of Yersinia pestis strain 91001, an isolate avirulent to humans.</title>
        <authorList>
            <person name="Song Y."/>
            <person name="Tong Z."/>
            <person name="Wang J."/>
            <person name="Wang L."/>
            <person name="Guo Z."/>
            <person name="Han Y."/>
            <person name="Zhang J."/>
            <person name="Pei D."/>
            <person name="Zhou D."/>
            <person name="Qin H."/>
            <person name="Pang X."/>
            <person name="Han Y."/>
            <person name="Zhai J."/>
            <person name="Li M."/>
            <person name="Cui B."/>
            <person name="Qi Z."/>
            <person name="Jin L."/>
            <person name="Dai R."/>
            <person name="Chen F."/>
            <person name="Li S."/>
            <person name="Ye C."/>
            <person name="Du Z."/>
            <person name="Lin W."/>
            <person name="Wang J."/>
            <person name="Yu J."/>
            <person name="Yang H."/>
            <person name="Wang J."/>
            <person name="Huang P."/>
            <person name="Yang R."/>
        </authorList>
    </citation>
    <scope>NUCLEOTIDE SEQUENCE [LARGE SCALE GENOMIC DNA]</scope>
    <source>
        <strain evidence="7">91001 / Biovar Mediaevalis</strain>
    </source>
</reference>
<gene>
    <name evidence="5" type="ordered locus">y3659</name>
    <name evidence="6" type="ordered locus">YP_3665</name>
</gene>
<dbReference type="HOGENOM" id="CLU_514759_0_0_6"/>
<proteinExistence type="predicted"/>
<feature type="region of interest" description="Disordered" evidence="2">
    <location>
        <begin position="51"/>
        <end position="125"/>
    </location>
</feature>
<evidence type="ECO:0000313" key="7">
    <source>
        <dbReference type="Proteomes" id="UP000001019"/>
    </source>
</evidence>